<gene>
    <name evidence="1" type="ORF">EUGRSUZ_B02028</name>
</gene>
<evidence type="ECO:0000313" key="1">
    <source>
        <dbReference type="EMBL" id="KCW85203.1"/>
    </source>
</evidence>
<organism evidence="1">
    <name type="scientific">Eucalyptus grandis</name>
    <name type="common">Flooded gum</name>
    <dbReference type="NCBI Taxonomy" id="71139"/>
    <lineage>
        <taxon>Eukaryota</taxon>
        <taxon>Viridiplantae</taxon>
        <taxon>Streptophyta</taxon>
        <taxon>Embryophyta</taxon>
        <taxon>Tracheophyta</taxon>
        <taxon>Spermatophyta</taxon>
        <taxon>Magnoliopsida</taxon>
        <taxon>eudicotyledons</taxon>
        <taxon>Gunneridae</taxon>
        <taxon>Pentapetalae</taxon>
        <taxon>rosids</taxon>
        <taxon>malvids</taxon>
        <taxon>Myrtales</taxon>
        <taxon>Myrtaceae</taxon>
        <taxon>Myrtoideae</taxon>
        <taxon>Eucalypteae</taxon>
        <taxon>Eucalyptus</taxon>
    </lineage>
</organism>
<proteinExistence type="predicted"/>
<accession>A0A059D377</accession>
<protein>
    <submittedName>
        <fullName evidence="1">Uncharacterized protein</fullName>
    </submittedName>
</protein>
<name>A0A059D377_EUCGR</name>
<dbReference type="AlphaFoldDB" id="A0A059D377"/>
<reference evidence="1" key="1">
    <citation type="submission" date="2013-07" db="EMBL/GenBank/DDBJ databases">
        <title>The genome of Eucalyptus grandis.</title>
        <authorList>
            <person name="Schmutz J."/>
            <person name="Hayes R."/>
            <person name="Myburg A."/>
            <person name="Tuskan G."/>
            <person name="Grattapaglia D."/>
            <person name="Rokhsar D.S."/>
        </authorList>
    </citation>
    <scope>NUCLEOTIDE SEQUENCE</scope>
    <source>
        <tissue evidence="1">Leaf extractions</tissue>
    </source>
</reference>
<dbReference type="EMBL" id="KK198754">
    <property type="protein sequence ID" value="KCW85203.1"/>
    <property type="molecule type" value="Genomic_DNA"/>
</dbReference>
<dbReference type="Gramene" id="KCW85203">
    <property type="protein sequence ID" value="KCW85203"/>
    <property type="gene ID" value="EUGRSUZ_B02028"/>
</dbReference>
<dbReference type="InParanoid" id="A0A059D377"/>
<sequence length="83" mass="9732">MRARAHRAECNRPCKNLIFLLIYFLEIDRASDGNHSAKMTNLSRDWANKIPPHPVQNTTLLQNEYHKEDPLLMDFTQDSLDNH</sequence>